<dbReference type="Gene3D" id="1.10.10.10">
    <property type="entry name" value="Winged helix-like DNA-binding domain superfamily/Winged helix DNA-binding domain"/>
    <property type="match status" value="1"/>
</dbReference>
<comment type="caution">
    <text evidence="1">The sequence shown here is derived from an EMBL/GenBank/DDBJ whole genome shotgun (WGS) entry which is preliminary data.</text>
</comment>
<dbReference type="Proteomes" id="UP000252405">
    <property type="component" value="Unassembled WGS sequence"/>
</dbReference>
<name>A0A368TMQ1_9GAMM</name>
<dbReference type="AlphaFoldDB" id="A0A368TMQ1"/>
<reference evidence="1 2" key="1">
    <citation type="submission" date="2018-07" db="EMBL/GenBank/DDBJ databases">
        <title>Halomonas montanilacus sp. nov., isolated from Lake Pengyan on Tibetan Plateau.</title>
        <authorList>
            <person name="Lu H."/>
            <person name="Xing P."/>
            <person name="Wu Q."/>
        </authorList>
    </citation>
    <scope>NUCLEOTIDE SEQUENCE [LARGE SCALE GENOMIC DNA]</scope>
    <source>
        <strain evidence="1 2">PYC7W</strain>
    </source>
</reference>
<accession>A0A368TMQ1</accession>
<dbReference type="EMBL" id="QPII01000036">
    <property type="protein sequence ID" value="RCV85999.1"/>
    <property type="molecule type" value="Genomic_DNA"/>
</dbReference>
<keyword evidence="2" id="KW-1185">Reference proteome</keyword>
<protein>
    <submittedName>
        <fullName evidence="1">Transcriptional regulator</fullName>
    </submittedName>
</protein>
<dbReference type="InterPro" id="IPR036390">
    <property type="entry name" value="WH_DNA-bd_sf"/>
</dbReference>
<proteinExistence type="predicted"/>
<dbReference type="InterPro" id="IPR036388">
    <property type="entry name" value="WH-like_DNA-bd_sf"/>
</dbReference>
<gene>
    <name evidence="1" type="ORF">DU505_22045</name>
</gene>
<dbReference type="OrthoDB" id="155998at2"/>
<evidence type="ECO:0000313" key="2">
    <source>
        <dbReference type="Proteomes" id="UP000252405"/>
    </source>
</evidence>
<evidence type="ECO:0000313" key="1">
    <source>
        <dbReference type="EMBL" id="RCV85999.1"/>
    </source>
</evidence>
<sequence>MSSNPNEKPADTAAERLLHLLKSRGPHSAAELGDMLGTTGENARQQLSKLARRGLVAQRSRPGGVGRPAVEWRLTEAGHGRFPDTHAELASRLIISVRDTLGEAALDRLVEARGAETLAHYRRELADAGTLAARVARLAEIRSREGYMAKWQEEADGSLLLIENHCPICSAARTCPAFCHSELQVFHAVLGPDVSVERVEHILEGARRCAYRIIKQGGS</sequence>
<dbReference type="Pfam" id="PF12840">
    <property type="entry name" value="HTH_20"/>
    <property type="match status" value="1"/>
</dbReference>
<dbReference type="SUPFAM" id="SSF46785">
    <property type="entry name" value="Winged helix' DNA-binding domain"/>
    <property type="match status" value="1"/>
</dbReference>
<organism evidence="1 2">
    <name type="scientific">Billgrantia montanilacus</name>
    <dbReference type="NCBI Taxonomy" id="2282305"/>
    <lineage>
        <taxon>Bacteria</taxon>
        <taxon>Pseudomonadati</taxon>
        <taxon>Pseudomonadota</taxon>
        <taxon>Gammaproteobacteria</taxon>
        <taxon>Oceanospirillales</taxon>
        <taxon>Halomonadaceae</taxon>
        <taxon>Billgrantia</taxon>
    </lineage>
</organism>